<evidence type="ECO:0000259" key="2">
    <source>
        <dbReference type="PROSITE" id="PS50206"/>
    </source>
</evidence>
<dbReference type="InterPro" id="IPR036873">
    <property type="entry name" value="Rhodanese-like_dom_sf"/>
</dbReference>
<dbReference type="InterPro" id="IPR050229">
    <property type="entry name" value="GlpE_sulfurtransferase"/>
</dbReference>
<dbReference type="EMBL" id="DYZA01000024">
    <property type="protein sequence ID" value="HJD96261.1"/>
    <property type="molecule type" value="Genomic_DNA"/>
</dbReference>
<reference evidence="3" key="1">
    <citation type="journal article" date="2021" name="PeerJ">
        <title>Extensive microbial diversity within the chicken gut microbiome revealed by metagenomics and culture.</title>
        <authorList>
            <person name="Gilroy R."/>
            <person name="Ravi A."/>
            <person name="Getino M."/>
            <person name="Pursley I."/>
            <person name="Horton D.L."/>
            <person name="Alikhan N.F."/>
            <person name="Baker D."/>
            <person name="Gharbi K."/>
            <person name="Hall N."/>
            <person name="Watson M."/>
            <person name="Adriaenssens E.M."/>
            <person name="Foster-Nyarko E."/>
            <person name="Jarju S."/>
            <person name="Secka A."/>
            <person name="Antonio M."/>
            <person name="Oren A."/>
            <person name="Chaudhuri R.R."/>
            <person name="La Ragione R."/>
            <person name="Hildebrand F."/>
            <person name="Pallen M.J."/>
        </authorList>
    </citation>
    <scope>NUCLEOTIDE SEQUENCE</scope>
    <source>
        <strain evidence="3">ChiGjej2B2-19336</strain>
    </source>
</reference>
<keyword evidence="1" id="KW-0732">Signal</keyword>
<dbReference type="PROSITE" id="PS50206">
    <property type="entry name" value="RHODANESE_3"/>
    <property type="match status" value="1"/>
</dbReference>
<organism evidence="3 4">
    <name type="scientific">Mailhella massiliensis</name>
    <dbReference type="NCBI Taxonomy" id="1903261"/>
    <lineage>
        <taxon>Bacteria</taxon>
        <taxon>Pseudomonadati</taxon>
        <taxon>Thermodesulfobacteriota</taxon>
        <taxon>Desulfovibrionia</taxon>
        <taxon>Desulfovibrionales</taxon>
        <taxon>Desulfovibrionaceae</taxon>
        <taxon>Mailhella</taxon>
    </lineage>
</organism>
<dbReference type="Proteomes" id="UP000698963">
    <property type="component" value="Unassembled WGS sequence"/>
</dbReference>
<proteinExistence type="predicted"/>
<evidence type="ECO:0000256" key="1">
    <source>
        <dbReference type="SAM" id="SignalP"/>
    </source>
</evidence>
<dbReference type="PANTHER" id="PTHR43031:SF1">
    <property type="entry name" value="PYRIDINE NUCLEOTIDE-DISULPHIDE OXIDOREDUCTASE"/>
    <property type="match status" value="1"/>
</dbReference>
<dbReference type="CDD" id="cd00158">
    <property type="entry name" value="RHOD"/>
    <property type="match status" value="1"/>
</dbReference>
<name>A0A921DQT1_9BACT</name>
<feature type="domain" description="Rhodanese" evidence="2">
    <location>
        <begin position="44"/>
        <end position="133"/>
    </location>
</feature>
<evidence type="ECO:0000313" key="4">
    <source>
        <dbReference type="Proteomes" id="UP000698963"/>
    </source>
</evidence>
<dbReference type="Gene3D" id="3.40.250.10">
    <property type="entry name" value="Rhodanese-like domain"/>
    <property type="match status" value="1"/>
</dbReference>
<protein>
    <submittedName>
        <fullName evidence="3">Rhodanese-like domain-containing protein</fullName>
    </submittedName>
</protein>
<reference evidence="3" key="2">
    <citation type="submission" date="2021-09" db="EMBL/GenBank/DDBJ databases">
        <authorList>
            <person name="Gilroy R."/>
        </authorList>
    </citation>
    <scope>NUCLEOTIDE SEQUENCE</scope>
    <source>
        <strain evidence="3">ChiGjej2B2-19336</strain>
    </source>
</reference>
<dbReference type="PANTHER" id="PTHR43031">
    <property type="entry name" value="FAD-DEPENDENT OXIDOREDUCTASE"/>
    <property type="match status" value="1"/>
</dbReference>
<feature type="chain" id="PRO_5036977785" evidence="1">
    <location>
        <begin position="24"/>
        <end position="133"/>
    </location>
</feature>
<evidence type="ECO:0000313" key="3">
    <source>
        <dbReference type="EMBL" id="HJD96261.1"/>
    </source>
</evidence>
<feature type="signal peptide" evidence="1">
    <location>
        <begin position="1"/>
        <end position="23"/>
    </location>
</feature>
<accession>A0A921DQT1</accession>
<dbReference type="SUPFAM" id="SSF52821">
    <property type="entry name" value="Rhodanese/Cell cycle control phosphatase"/>
    <property type="match status" value="1"/>
</dbReference>
<comment type="caution">
    <text evidence="3">The sequence shown here is derived from an EMBL/GenBank/DDBJ whole genome shotgun (WGS) entry which is preliminary data.</text>
</comment>
<dbReference type="AlphaFoldDB" id="A0A921DQT1"/>
<sequence length="133" mass="14670">MSLSRLCATVLLCLTLLATPCLAWELPEPGRLSPAEATEVVQNLQDDLVILDVRTPGEFAEGHAEGALLIPLEELASRADDIPEEKPVLILCRSGRRAAAAFDILARAGRNMEEVWYLEGYTDYKAGEPHFHR</sequence>
<dbReference type="InterPro" id="IPR001763">
    <property type="entry name" value="Rhodanese-like_dom"/>
</dbReference>
<gene>
    <name evidence="3" type="ORF">K8W16_01255</name>
</gene>
<dbReference type="Pfam" id="PF00581">
    <property type="entry name" value="Rhodanese"/>
    <property type="match status" value="1"/>
</dbReference>
<dbReference type="SMART" id="SM00450">
    <property type="entry name" value="RHOD"/>
    <property type="match status" value="1"/>
</dbReference>
<dbReference type="RefSeq" id="WP_304120458.1">
    <property type="nucleotide sequence ID" value="NZ_DYZA01000024.1"/>
</dbReference>